<dbReference type="Gene3D" id="3.40.50.720">
    <property type="entry name" value="NAD(P)-binding Rossmann-like Domain"/>
    <property type="match status" value="1"/>
</dbReference>
<reference evidence="2 3" key="1">
    <citation type="journal article" date="2020" name="ISME J.">
        <title>Uncovering the hidden diversity of litter-decomposition mechanisms in mushroom-forming fungi.</title>
        <authorList>
            <person name="Floudas D."/>
            <person name="Bentzer J."/>
            <person name="Ahren D."/>
            <person name="Johansson T."/>
            <person name="Persson P."/>
            <person name="Tunlid A."/>
        </authorList>
    </citation>
    <scope>NUCLEOTIDE SEQUENCE [LARGE SCALE GENOMIC DNA]</scope>
    <source>
        <strain evidence="2 3">CBS 291.85</strain>
    </source>
</reference>
<name>A0A8H5CJ40_9AGAR</name>
<dbReference type="OrthoDB" id="3233595at2759"/>
<dbReference type="InterPro" id="IPR047122">
    <property type="entry name" value="Trans-enoyl_RdTase-like"/>
</dbReference>
<comment type="caution">
    <text evidence="2">The sequence shown here is derived from an EMBL/GenBank/DDBJ whole genome shotgun (WGS) entry which is preliminary data.</text>
</comment>
<dbReference type="PANTHER" id="PTHR45348">
    <property type="entry name" value="HYPOTHETICAL OXIDOREDUCTASE (EUROFUNG)"/>
    <property type="match status" value="1"/>
</dbReference>
<dbReference type="InterPro" id="IPR013149">
    <property type="entry name" value="ADH-like_C"/>
</dbReference>
<evidence type="ECO:0000313" key="3">
    <source>
        <dbReference type="Proteomes" id="UP000559256"/>
    </source>
</evidence>
<dbReference type="SUPFAM" id="SSF51735">
    <property type="entry name" value="NAD(P)-binding Rossmann-fold domains"/>
    <property type="match status" value="1"/>
</dbReference>
<protein>
    <recommendedName>
        <fullName evidence="1">Enoyl reductase (ER) domain-containing protein</fullName>
    </recommendedName>
</protein>
<dbReference type="PANTHER" id="PTHR45348:SF2">
    <property type="entry name" value="ZINC-TYPE ALCOHOL DEHYDROGENASE-LIKE PROTEIN C2E1P3.01"/>
    <property type="match status" value="1"/>
</dbReference>
<keyword evidence="3" id="KW-1185">Reference proteome</keyword>
<sequence length="360" mass="38220">MSQIPSSMIAVVSTGELGKVHLKNTPVPKPGSGQILVKVIAAAQNPSEWMKLTRTATPDVPAGHDFAGIVVGIGPDVPVGLRNVGERVAGFVNGCFSLELGGTFAEYTLADAQVLVTIPEKLSFEDAATIGLAGFTACQTLWQSQSLPNPLEPSTTNVPIFVHGGASSVGQIVIQLAKLSGLHVVSTASSRNHQLLRDLGADDVFDYRDPEVSKKVREATNGGLEHVVDCIASAETARLIRECVRENTAHVSSVLDTDVAGGNIKADFPFVYTLLGKAIVAGPVLPPSLAFPPIPEHYELGKKFGSLLSRLLAEEKLKTTPVKLVPNGLADAQYWIEYQQQGKISAEKIVYRIADTPALS</sequence>
<evidence type="ECO:0000259" key="1">
    <source>
        <dbReference type="SMART" id="SM00829"/>
    </source>
</evidence>
<dbReference type="Gene3D" id="3.90.180.10">
    <property type="entry name" value="Medium-chain alcohol dehydrogenases, catalytic domain"/>
    <property type="match status" value="1"/>
</dbReference>
<dbReference type="InterPro" id="IPR036291">
    <property type="entry name" value="NAD(P)-bd_dom_sf"/>
</dbReference>
<evidence type="ECO:0000313" key="2">
    <source>
        <dbReference type="EMBL" id="KAF5341527.1"/>
    </source>
</evidence>
<dbReference type="AlphaFoldDB" id="A0A8H5CJ40"/>
<dbReference type="Pfam" id="PF08240">
    <property type="entry name" value="ADH_N"/>
    <property type="match status" value="1"/>
</dbReference>
<feature type="domain" description="Enoyl reductase (ER)" evidence="1">
    <location>
        <begin position="15"/>
        <end position="280"/>
    </location>
</feature>
<dbReference type="SMART" id="SM00829">
    <property type="entry name" value="PKS_ER"/>
    <property type="match status" value="1"/>
</dbReference>
<dbReference type="SUPFAM" id="SSF50129">
    <property type="entry name" value="GroES-like"/>
    <property type="match status" value="1"/>
</dbReference>
<accession>A0A8H5CJ40</accession>
<dbReference type="Pfam" id="PF00107">
    <property type="entry name" value="ADH_zinc_N"/>
    <property type="match status" value="1"/>
</dbReference>
<dbReference type="CDD" id="cd08249">
    <property type="entry name" value="enoyl_reductase_like"/>
    <property type="match status" value="1"/>
</dbReference>
<proteinExistence type="predicted"/>
<dbReference type="GO" id="GO:0016651">
    <property type="term" value="F:oxidoreductase activity, acting on NAD(P)H"/>
    <property type="evidence" value="ECO:0007669"/>
    <property type="project" value="InterPro"/>
</dbReference>
<dbReference type="EMBL" id="JAACJM010000162">
    <property type="protein sequence ID" value="KAF5341527.1"/>
    <property type="molecule type" value="Genomic_DNA"/>
</dbReference>
<dbReference type="InterPro" id="IPR011032">
    <property type="entry name" value="GroES-like_sf"/>
</dbReference>
<dbReference type="InterPro" id="IPR020843">
    <property type="entry name" value="ER"/>
</dbReference>
<dbReference type="InterPro" id="IPR013154">
    <property type="entry name" value="ADH-like_N"/>
</dbReference>
<organism evidence="2 3">
    <name type="scientific">Tetrapyrgos nigripes</name>
    <dbReference type="NCBI Taxonomy" id="182062"/>
    <lineage>
        <taxon>Eukaryota</taxon>
        <taxon>Fungi</taxon>
        <taxon>Dikarya</taxon>
        <taxon>Basidiomycota</taxon>
        <taxon>Agaricomycotina</taxon>
        <taxon>Agaricomycetes</taxon>
        <taxon>Agaricomycetidae</taxon>
        <taxon>Agaricales</taxon>
        <taxon>Marasmiineae</taxon>
        <taxon>Marasmiaceae</taxon>
        <taxon>Tetrapyrgos</taxon>
    </lineage>
</organism>
<gene>
    <name evidence="2" type="ORF">D9758_012565</name>
</gene>
<dbReference type="Proteomes" id="UP000559256">
    <property type="component" value="Unassembled WGS sequence"/>
</dbReference>